<evidence type="ECO:0000313" key="3">
    <source>
        <dbReference type="Proteomes" id="UP000050964"/>
    </source>
</evidence>
<organism evidence="2 3">
    <name type="scientific">Companilactobacillus crustorum JCM 15951</name>
    <dbReference type="NCBI Taxonomy" id="1423737"/>
    <lineage>
        <taxon>Bacteria</taxon>
        <taxon>Bacillati</taxon>
        <taxon>Bacillota</taxon>
        <taxon>Bacilli</taxon>
        <taxon>Lactobacillales</taxon>
        <taxon>Lactobacillaceae</taxon>
        <taxon>Companilactobacillus</taxon>
    </lineage>
</organism>
<dbReference type="Proteomes" id="UP000050964">
    <property type="component" value="Unassembled WGS sequence"/>
</dbReference>
<evidence type="ECO:0000313" key="2">
    <source>
        <dbReference type="EMBL" id="KRK43600.1"/>
    </source>
</evidence>
<comment type="caution">
    <text evidence="2">The sequence shown here is derived from an EMBL/GenBank/DDBJ whole genome shotgun (WGS) entry which is preliminary data.</text>
</comment>
<dbReference type="Pfam" id="PF02464">
    <property type="entry name" value="CinA"/>
    <property type="match status" value="1"/>
</dbReference>
<dbReference type="EMBL" id="AZDB01000006">
    <property type="protein sequence ID" value="KRK43600.1"/>
    <property type="molecule type" value="Genomic_DNA"/>
</dbReference>
<feature type="domain" description="CinA C-terminal" evidence="1">
    <location>
        <begin position="32"/>
        <end position="181"/>
    </location>
</feature>
<sequence>MRTMNNKAIEVLKQIEQTDFETGIPEQFSCYANETVELLKKNKLRITAAESLTAGMFQATIANIAGASNVFDGGFVTYADEVKVQLLGMDPALIEQYTVVSAPVAQAMAQLSAQKLSADVGVGFTGVAGPDPLEGNPVGTVFIGVCNNKNNETIVKEFHFSGSRQAIRNKSVLCGLVLVQEII</sequence>
<dbReference type="InterPro" id="IPR008136">
    <property type="entry name" value="CinA_C"/>
</dbReference>
<proteinExistence type="predicted"/>
<protein>
    <submittedName>
        <fullName evidence="2">CinA domain-containing protein</fullName>
    </submittedName>
</protein>
<name>A0A837RJ58_9LACO</name>
<dbReference type="InterPro" id="IPR036653">
    <property type="entry name" value="CinA-like_C"/>
</dbReference>
<reference evidence="2 3" key="1">
    <citation type="journal article" date="2015" name="Genome Announc.">
        <title>Expanding the biotechnology potential of lactobacilli through comparative genomics of 213 strains and associated genera.</title>
        <authorList>
            <person name="Sun Z."/>
            <person name="Harris H.M."/>
            <person name="McCann A."/>
            <person name="Guo C."/>
            <person name="Argimon S."/>
            <person name="Zhang W."/>
            <person name="Yang X."/>
            <person name="Jeffery I.B."/>
            <person name="Cooney J.C."/>
            <person name="Kagawa T.F."/>
            <person name="Liu W."/>
            <person name="Song Y."/>
            <person name="Salvetti E."/>
            <person name="Wrobel A."/>
            <person name="Rasinkangas P."/>
            <person name="Parkhill J."/>
            <person name="Rea M.C."/>
            <person name="O'Sullivan O."/>
            <person name="Ritari J."/>
            <person name="Douillard F.P."/>
            <person name="Paul Ross R."/>
            <person name="Yang R."/>
            <person name="Briner A.E."/>
            <person name="Felis G.E."/>
            <person name="de Vos W.M."/>
            <person name="Barrangou R."/>
            <person name="Klaenhammer T.R."/>
            <person name="Caufield P.W."/>
            <person name="Cui Y."/>
            <person name="Zhang H."/>
            <person name="O'Toole P.W."/>
        </authorList>
    </citation>
    <scope>NUCLEOTIDE SEQUENCE [LARGE SCALE GENOMIC DNA]</scope>
    <source>
        <strain evidence="2 3">JCM 15951</strain>
    </source>
</reference>
<dbReference type="SUPFAM" id="SSF142433">
    <property type="entry name" value="CinA-like"/>
    <property type="match status" value="1"/>
</dbReference>
<dbReference type="Gene3D" id="3.90.950.20">
    <property type="entry name" value="CinA-like"/>
    <property type="match status" value="1"/>
</dbReference>
<gene>
    <name evidence="2" type="ORF">FD26_GL001809</name>
</gene>
<evidence type="ECO:0000259" key="1">
    <source>
        <dbReference type="Pfam" id="PF02464"/>
    </source>
</evidence>
<dbReference type="NCBIfam" id="TIGR00199">
    <property type="entry name" value="PncC_domain"/>
    <property type="match status" value="1"/>
</dbReference>
<accession>A0A837RJ58</accession>
<dbReference type="AlphaFoldDB" id="A0A837RJ58"/>